<protein>
    <submittedName>
        <fullName evidence="1">Uncharacterized protein</fullName>
    </submittedName>
</protein>
<name>A0A7W6LP42_9SPHN</name>
<dbReference type="EMBL" id="JACIEU010000006">
    <property type="protein sequence ID" value="MBB4147904.1"/>
    <property type="molecule type" value="Genomic_DNA"/>
</dbReference>
<comment type="caution">
    <text evidence="1">The sequence shown here is derived from an EMBL/GenBank/DDBJ whole genome shotgun (WGS) entry which is preliminary data.</text>
</comment>
<evidence type="ECO:0000313" key="1">
    <source>
        <dbReference type="EMBL" id="MBB4147904.1"/>
    </source>
</evidence>
<keyword evidence="2" id="KW-1185">Reference proteome</keyword>
<proteinExistence type="predicted"/>
<gene>
    <name evidence="1" type="ORF">GGQ90_001682</name>
</gene>
<dbReference type="AlphaFoldDB" id="A0A7W6LP42"/>
<organism evidence="1 2">
    <name type="scientific">Sphingobium scionense</name>
    <dbReference type="NCBI Taxonomy" id="1404341"/>
    <lineage>
        <taxon>Bacteria</taxon>
        <taxon>Pseudomonadati</taxon>
        <taxon>Pseudomonadota</taxon>
        <taxon>Alphaproteobacteria</taxon>
        <taxon>Sphingomonadales</taxon>
        <taxon>Sphingomonadaceae</taxon>
        <taxon>Sphingobium</taxon>
    </lineage>
</organism>
<reference evidence="1 2" key="1">
    <citation type="submission" date="2020-08" db="EMBL/GenBank/DDBJ databases">
        <title>Genomic Encyclopedia of Type Strains, Phase IV (KMG-IV): sequencing the most valuable type-strain genomes for metagenomic binning, comparative biology and taxonomic classification.</title>
        <authorList>
            <person name="Goeker M."/>
        </authorList>
    </citation>
    <scope>NUCLEOTIDE SEQUENCE [LARGE SCALE GENOMIC DNA]</scope>
    <source>
        <strain evidence="1 2">DSM 19371</strain>
    </source>
</reference>
<sequence>MHAGECPRRPAKGAPSVASGDPARFFVQVISHYFRDPLDLDRFGLNQPEA</sequence>
<dbReference type="RefSeq" id="WP_223178158.1">
    <property type="nucleotide sequence ID" value="NZ_JACIEU010000006.1"/>
</dbReference>
<accession>A0A7W6LP42</accession>
<dbReference type="Proteomes" id="UP000590524">
    <property type="component" value="Unassembled WGS sequence"/>
</dbReference>
<evidence type="ECO:0000313" key="2">
    <source>
        <dbReference type="Proteomes" id="UP000590524"/>
    </source>
</evidence>